<accession>A0A554XH87</accession>
<dbReference type="PANTHER" id="PTHR33602:SF1">
    <property type="entry name" value="REGULATORY PROTEIN RECX FAMILY PROTEIN"/>
    <property type="match status" value="1"/>
</dbReference>
<dbReference type="RefSeq" id="WP_260682379.1">
    <property type="nucleotide sequence ID" value="NZ_VJOO01000030.1"/>
</dbReference>
<gene>
    <name evidence="5 8" type="primary">recX</name>
    <name evidence="8" type="ORF">Tfont_02383</name>
</gene>
<sequence length="161" mass="17582">MAAAAPTLKARALRLLARRDYTRQELAQRLAPHAADAAELEAVLDECVRRGWLNEARAVEAHLRRRAAQRGSARLQAELRERGVRDDDLLASVALQLRASEAERAQAAWARRFGVAPRDAAERARQLRFLLARGFAPELARRVVPAVAADGPAGHGADEAA</sequence>
<evidence type="ECO:0000256" key="5">
    <source>
        <dbReference type="HAMAP-Rule" id="MF_01114"/>
    </source>
</evidence>
<reference evidence="8 9" key="1">
    <citation type="submission" date="2019-07" db="EMBL/GenBank/DDBJ databases">
        <title>Tepidimonas fonticaldi AT-A2 draft genome.</title>
        <authorList>
            <person name="Da Costa M.S."/>
            <person name="Froufe H.J.C."/>
            <person name="Egas C."/>
            <person name="Albuquerque L."/>
        </authorList>
    </citation>
    <scope>NUCLEOTIDE SEQUENCE [LARGE SCALE GENOMIC DNA]</scope>
    <source>
        <strain evidence="8 9">AT-A2</strain>
    </source>
</reference>
<comment type="function">
    <text evidence="5">Modulates RecA activity.</text>
</comment>
<evidence type="ECO:0000256" key="3">
    <source>
        <dbReference type="ARBA" id="ARBA00018111"/>
    </source>
</evidence>
<keyword evidence="4 5" id="KW-0963">Cytoplasm</keyword>
<dbReference type="GO" id="GO:0006282">
    <property type="term" value="P:regulation of DNA repair"/>
    <property type="evidence" value="ECO:0007669"/>
    <property type="project" value="UniProtKB-UniRule"/>
</dbReference>
<dbReference type="InterPro" id="IPR003783">
    <property type="entry name" value="Regulatory_RecX"/>
</dbReference>
<evidence type="ECO:0000313" key="8">
    <source>
        <dbReference type="EMBL" id="TSE35183.1"/>
    </source>
</evidence>
<proteinExistence type="inferred from homology"/>
<protein>
    <recommendedName>
        <fullName evidence="3 5">Regulatory protein RecX</fullName>
    </recommendedName>
</protein>
<dbReference type="Pfam" id="PF21982">
    <property type="entry name" value="RecX_HTH1"/>
    <property type="match status" value="1"/>
</dbReference>
<comment type="subcellular location">
    <subcellularLocation>
        <location evidence="1 5">Cytoplasm</location>
    </subcellularLocation>
</comment>
<dbReference type="GO" id="GO:0005737">
    <property type="term" value="C:cytoplasm"/>
    <property type="evidence" value="ECO:0007669"/>
    <property type="project" value="UniProtKB-SubCell"/>
</dbReference>
<feature type="domain" description="RecX third three-helical" evidence="6">
    <location>
        <begin position="101"/>
        <end position="144"/>
    </location>
</feature>
<dbReference type="InterPro" id="IPR053925">
    <property type="entry name" value="RecX_HTH_3rd"/>
</dbReference>
<organism evidence="8 9">
    <name type="scientific">Tepidimonas fonticaldi</name>
    <dbReference type="NCBI Taxonomy" id="1101373"/>
    <lineage>
        <taxon>Bacteria</taxon>
        <taxon>Pseudomonadati</taxon>
        <taxon>Pseudomonadota</taxon>
        <taxon>Betaproteobacteria</taxon>
        <taxon>Burkholderiales</taxon>
        <taxon>Tepidimonas</taxon>
    </lineage>
</organism>
<dbReference type="InterPro" id="IPR036388">
    <property type="entry name" value="WH-like_DNA-bd_sf"/>
</dbReference>
<dbReference type="HAMAP" id="MF_01114">
    <property type="entry name" value="RecX"/>
    <property type="match status" value="1"/>
</dbReference>
<dbReference type="Proteomes" id="UP000316388">
    <property type="component" value="Unassembled WGS sequence"/>
</dbReference>
<comment type="similarity">
    <text evidence="2 5">Belongs to the RecX family.</text>
</comment>
<dbReference type="Pfam" id="PF21981">
    <property type="entry name" value="RecX_HTH3"/>
    <property type="match status" value="1"/>
</dbReference>
<evidence type="ECO:0000313" key="9">
    <source>
        <dbReference type="Proteomes" id="UP000316388"/>
    </source>
</evidence>
<dbReference type="AlphaFoldDB" id="A0A554XH87"/>
<dbReference type="PANTHER" id="PTHR33602">
    <property type="entry name" value="REGULATORY PROTEIN RECX FAMILY PROTEIN"/>
    <property type="match status" value="1"/>
</dbReference>
<evidence type="ECO:0000256" key="1">
    <source>
        <dbReference type="ARBA" id="ARBA00004496"/>
    </source>
</evidence>
<evidence type="ECO:0000256" key="2">
    <source>
        <dbReference type="ARBA" id="ARBA00009695"/>
    </source>
</evidence>
<evidence type="ECO:0000259" key="7">
    <source>
        <dbReference type="Pfam" id="PF21982"/>
    </source>
</evidence>
<name>A0A554XH87_9BURK</name>
<evidence type="ECO:0000256" key="4">
    <source>
        <dbReference type="ARBA" id="ARBA00022490"/>
    </source>
</evidence>
<dbReference type="InterPro" id="IPR053926">
    <property type="entry name" value="RecX_HTH_1st"/>
</dbReference>
<dbReference type="EMBL" id="VJOO01000030">
    <property type="protein sequence ID" value="TSE35183.1"/>
    <property type="molecule type" value="Genomic_DNA"/>
</dbReference>
<dbReference type="Gene3D" id="1.10.10.10">
    <property type="entry name" value="Winged helix-like DNA-binding domain superfamily/Winged helix DNA-binding domain"/>
    <property type="match status" value="2"/>
</dbReference>
<evidence type="ECO:0000259" key="6">
    <source>
        <dbReference type="Pfam" id="PF21981"/>
    </source>
</evidence>
<comment type="caution">
    <text evidence="8">The sequence shown here is derived from an EMBL/GenBank/DDBJ whole genome shotgun (WGS) entry which is preliminary data.</text>
</comment>
<feature type="domain" description="RecX first three-helical" evidence="7">
    <location>
        <begin position="9"/>
        <end position="47"/>
    </location>
</feature>
<dbReference type="NCBIfam" id="NF001055">
    <property type="entry name" value="PRK00117.2-5"/>
    <property type="match status" value="1"/>
</dbReference>